<reference evidence="4" key="1">
    <citation type="submission" date="2021-10" db="EMBL/GenBank/DDBJ databases">
        <title>The diversity and Nitrogen Metabolism of Culturable Nitrate-Utilizing Bacteria Within the Oxygen Minimum Zone of the Changjiang (Yangtze River)Estuary.</title>
        <authorList>
            <person name="Zhang D."/>
            <person name="Zheng J."/>
            <person name="Liu S."/>
            <person name="He W."/>
        </authorList>
    </citation>
    <scope>NUCLEOTIDE SEQUENCE</scope>
    <source>
        <strain evidence="4">FXH-223</strain>
    </source>
</reference>
<keyword evidence="1 2" id="KW-0732">Signal</keyword>
<comment type="caution">
    <text evidence="4">The sequence shown here is derived from an EMBL/GenBank/DDBJ whole genome shotgun (WGS) entry which is preliminary data.</text>
</comment>
<evidence type="ECO:0000256" key="1">
    <source>
        <dbReference type="ARBA" id="ARBA00022729"/>
    </source>
</evidence>
<dbReference type="Gene3D" id="3.40.50.1980">
    <property type="entry name" value="Nitrogenase molybdenum iron protein domain"/>
    <property type="match status" value="2"/>
</dbReference>
<evidence type="ECO:0000256" key="2">
    <source>
        <dbReference type="SAM" id="SignalP"/>
    </source>
</evidence>
<feature type="signal peptide" evidence="2">
    <location>
        <begin position="1"/>
        <end position="25"/>
    </location>
</feature>
<dbReference type="RefSeq" id="WP_228233933.1">
    <property type="nucleotide sequence ID" value="NZ_ARXL01000015.1"/>
</dbReference>
<dbReference type="PANTHER" id="PTHR30535:SF34">
    <property type="entry name" value="MOLYBDATE-BINDING PROTEIN MOLA"/>
    <property type="match status" value="1"/>
</dbReference>
<dbReference type="InterPro" id="IPR050902">
    <property type="entry name" value="ABC_Transporter_SBP"/>
</dbReference>
<dbReference type="SUPFAM" id="SSF53807">
    <property type="entry name" value="Helical backbone' metal receptor"/>
    <property type="match status" value="1"/>
</dbReference>
<dbReference type="Pfam" id="PF01497">
    <property type="entry name" value="Peripla_BP_2"/>
    <property type="match status" value="1"/>
</dbReference>
<dbReference type="NCBIfam" id="NF038402">
    <property type="entry name" value="TroA_like"/>
    <property type="match status" value="1"/>
</dbReference>
<dbReference type="CDD" id="cd01144">
    <property type="entry name" value="BtuF"/>
    <property type="match status" value="1"/>
</dbReference>
<protein>
    <submittedName>
        <fullName evidence="4">Cobalamin-binding protein</fullName>
    </submittedName>
</protein>
<dbReference type="GO" id="GO:0071281">
    <property type="term" value="P:cellular response to iron ion"/>
    <property type="evidence" value="ECO:0007669"/>
    <property type="project" value="TreeGrafter"/>
</dbReference>
<dbReference type="AlphaFoldDB" id="A0A9Q3UNF1"/>
<dbReference type="PANTHER" id="PTHR30535">
    <property type="entry name" value="VITAMIN B12-BINDING PROTEIN"/>
    <property type="match status" value="1"/>
</dbReference>
<accession>A0A9Q3UNF1</accession>
<proteinExistence type="predicted"/>
<dbReference type="InterPro" id="IPR002491">
    <property type="entry name" value="ABC_transptr_periplasmic_BD"/>
</dbReference>
<gene>
    <name evidence="4" type="ORF">LL252_10235</name>
</gene>
<dbReference type="Proteomes" id="UP001108027">
    <property type="component" value="Unassembled WGS sequence"/>
</dbReference>
<dbReference type="InterPro" id="IPR054828">
    <property type="entry name" value="Vit_B12_bind_prot"/>
</dbReference>
<organism evidence="4 5">
    <name type="scientific">Alloalcanivorax marinus</name>
    <dbReference type="NCBI Taxonomy" id="1177169"/>
    <lineage>
        <taxon>Bacteria</taxon>
        <taxon>Pseudomonadati</taxon>
        <taxon>Pseudomonadota</taxon>
        <taxon>Gammaproteobacteria</taxon>
        <taxon>Oceanospirillales</taxon>
        <taxon>Alcanivoracaceae</taxon>
        <taxon>Alloalcanivorax</taxon>
    </lineage>
</organism>
<name>A0A9Q3UNF1_9GAMM</name>
<evidence type="ECO:0000313" key="4">
    <source>
        <dbReference type="EMBL" id="MCC4308948.1"/>
    </source>
</evidence>
<feature type="domain" description="Fe/B12 periplasmic-binding" evidence="3">
    <location>
        <begin position="45"/>
        <end position="297"/>
    </location>
</feature>
<dbReference type="PROSITE" id="PS50983">
    <property type="entry name" value="FE_B12_PBP"/>
    <property type="match status" value="1"/>
</dbReference>
<evidence type="ECO:0000259" key="3">
    <source>
        <dbReference type="PROSITE" id="PS50983"/>
    </source>
</evidence>
<dbReference type="EMBL" id="JAJGNA010000010">
    <property type="protein sequence ID" value="MCC4308948.1"/>
    <property type="molecule type" value="Genomic_DNA"/>
</dbReference>
<evidence type="ECO:0000313" key="5">
    <source>
        <dbReference type="Proteomes" id="UP001108027"/>
    </source>
</evidence>
<keyword evidence="5" id="KW-1185">Reference proteome</keyword>
<feature type="chain" id="PRO_5040135376" evidence="2">
    <location>
        <begin position="26"/>
        <end position="297"/>
    </location>
</feature>
<sequence>MPPTSPISRLLLALSLALLATAASARVCVDDDADRRVCLEQPARRIVALSPGATELLYDAGAGERLVGAVSFSDFPPEAKALPRVGSYKRLDLEAILALQPDLVVAWVSGNPAAQVERLENLGLTVYRGEPRRFAGVADTLERLAVLAGTKQAGAAAAARFRDGIAELRQRFADADPVTVFYEVWEEPLMTVNGEHLISEAIRTCGGVNVFADLPGLAPRIGTEAVIAADPEAIVAGGMGENNPAWLTPWKRFRALTAVQRDNLFFVPPSTLQRPTPQMLAGTRLLCDHLERARARR</sequence>